<evidence type="ECO:0000256" key="5">
    <source>
        <dbReference type="ARBA" id="ARBA00023055"/>
    </source>
</evidence>
<keyword evidence="2" id="KW-0813">Transport</keyword>
<dbReference type="GO" id="GO:0006869">
    <property type="term" value="P:lipid transport"/>
    <property type="evidence" value="ECO:0007669"/>
    <property type="project" value="UniProtKB-KW"/>
</dbReference>
<dbReference type="GO" id="GO:0016020">
    <property type="term" value="C:membrane"/>
    <property type="evidence" value="ECO:0007669"/>
    <property type="project" value="TreeGrafter"/>
</dbReference>
<dbReference type="SUPFAM" id="SSF103473">
    <property type="entry name" value="MFS general substrate transporter"/>
    <property type="match status" value="1"/>
</dbReference>
<organism evidence="8 9">
    <name type="scientific">Eleutherodactylus coqui</name>
    <name type="common">Puerto Rican coqui</name>
    <dbReference type="NCBI Taxonomy" id="57060"/>
    <lineage>
        <taxon>Eukaryota</taxon>
        <taxon>Metazoa</taxon>
        <taxon>Chordata</taxon>
        <taxon>Craniata</taxon>
        <taxon>Vertebrata</taxon>
        <taxon>Euteleostomi</taxon>
        <taxon>Amphibia</taxon>
        <taxon>Batrachia</taxon>
        <taxon>Anura</taxon>
        <taxon>Neobatrachia</taxon>
        <taxon>Hyloidea</taxon>
        <taxon>Eleutherodactylidae</taxon>
        <taxon>Eleutherodactylinae</taxon>
        <taxon>Eleutherodactylus</taxon>
        <taxon>Eleutherodactylus</taxon>
    </lineage>
</organism>
<feature type="transmembrane region" description="Helical" evidence="7">
    <location>
        <begin position="46"/>
        <end position="73"/>
    </location>
</feature>
<dbReference type="EMBL" id="WNTK01000006">
    <property type="protein sequence ID" value="KAG9482242.1"/>
    <property type="molecule type" value="Genomic_DNA"/>
</dbReference>
<keyword evidence="5" id="KW-0445">Lipid transport</keyword>
<keyword evidence="3 7" id="KW-0812">Transmembrane</keyword>
<accession>A0A8J6K726</accession>
<evidence type="ECO:0000313" key="8">
    <source>
        <dbReference type="EMBL" id="KAG9482242.1"/>
    </source>
</evidence>
<feature type="non-terminal residue" evidence="8">
    <location>
        <position position="1"/>
    </location>
</feature>
<gene>
    <name evidence="8" type="ORF">GDO78_011112</name>
</gene>
<dbReference type="InterPro" id="IPR044770">
    <property type="entry name" value="MFS_spinster-like"/>
</dbReference>
<evidence type="ECO:0000256" key="7">
    <source>
        <dbReference type="SAM" id="Phobius"/>
    </source>
</evidence>
<dbReference type="GO" id="GO:0012505">
    <property type="term" value="C:endomembrane system"/>
    <property type="evidence" value="ECO:0007669"/>
    <property type="project" value="UniProtKB-SubCell"/>
</dbReference>
<comment type="subcellular location">
    <subcellularLocation>
        <location evidence="1">Endomembrane system</location>
        <topology evidence="1">Multi-pass membrane protein</topology>
    </subcellularLocation>
</comment>
<evidence type="ECO:0000256" key="2">
    <source>
        <dbReference type="ARBA" id="ARBA00022448"/>
    </source>
</evidence>
<keyword evidence="4 7" id="KW-1133">Transmembrane helix</keyword>
<dbReference type="InterPro" id="IPR036259">
    <property type="entry name" value="MFS_trans_sf"/>
</dbReference>
<dbReference type="OrthoDB" id="6770063at2759"/>
<dbReference type="AlphaFoldDB" id="A0A8J6K726"/>
<evidence type="ECO:0000256" key="3">
    <source>
        <dbReference type="ARBA" id="ARBA00022692"/>
    </source>
</evidence>
<evidence type="ECO:0000256" key="6">
    <source>
        <dbReference type="ARBA" id="ARBA00023136"/>
    </source>
</evidence>
<dbReference type="Proteomes" id="UP000770717">
    <property type="component" value="Unassembled WGS sequence"/>
</dbReference>
<protein>
    <submittedName>
        <fullName evidence="8">Uncharacterized protein</fullName>
    </submittedName>
</protein>
<evidence type="ECO:0000256" key="1">
    <source>
        <dbReference type="ARBA" id="ARBA00004127"/>
    </source>
</evidence>
<evidence type="ECO:0000313" key="9">
    <source>
        <dbReference type="Proteomes" id="UP000770717"/>
    </source>
</evidence>
<dbReference type="PANTHER" id="PTHR23505:SF13">
    <property type="entry name" value="PROTEIN SPINSTER HOMOLOG 1"/>
    <property type="match status" value="1"/>
</dbReference>
<comment type="caution">
    <text evidence="8">The sequence shown here is derived from an EMBL/GenBank/DDBJ whole genome shotgun (WGS) entry which is preliminary data.</text>
</comment>
<dbReference type="PANTHER" id="PTHR23505">
    <property type="entry name" value="SPINSTER"/>
    <property type="match status" value="1"/>
</dbReference>
<name>A0A8J6K726_ELECQ</name>
<sequence>IVGVEISKRCRKFNPRADPIVCACGMLGATPFLFLALGLAKINLVATYVFIFIAETLISLNWAIVTDILLYVVTPTRRSTAQAMQIIMSHLLGDAGSPYIIGA</sequence>
<proteinExistence type="predicted"/>
<reference evidence="8" key="1">
    <citation type="thesis" date="2020" institute="ProQuest LLC" country="789 East Eisenhower Parkway, Ann Arbor, MI, USA">
        <title>Comparative Genomics and Chromosome Evolution.</title>
        <authorList>
            <person name="Mudd A.B."/>
        </authorList>
    </citation>
    <scope>NUCLEOTIDE SEQUENCE</scope>
    <source>
        <strain evidence="8">HN-11 Male</strain>
        <tissue evidence="8">Kidney and liver</tissue>
    </source>
</reference>
<evidence type="ECO:0000256" key="4">
    <source>
        <dbReference type="ARBA" id="ARBA00022989"/>
    </source>
</evidence>
<feature type="transmembrane region" description="Helical" evidence="7">
    <location>
        <begin position="20"/>
        <end position="40"/>
    </location>
</feature>
<keyword evidence="9" id="KW-1185">Reference proteome</keyword>
<feature type="non-terminal residue" evidence="8">
    <location>
        <position position="103"/>
    </location>
</feature>
<keyword evidence="6 7" id="KW-0472">Membrane</keyword>